<dbReference type="Proteomes" id="UP000006048">
    <property type="component" value="Chromosome"/>
</dbReference>
<dbReference type="KEGG" id="tpx:Turpa_1285"/>
<dbReference type="AlphaFoldDB" id="I4B3S6"/>
<dbReference type="PATRIC" id="fig|869212.3.peg.1274"/>
<dbReference type="PANTHER" id="PTHR30388:SF6">
    <property type="entry name" value="XANTHINE DEHYDROGENASE SUBUNIT A-RELATED"/>
    <property type="match status" value="1"/>
</dbReference>
<dbReference type="InterPro" id="IPR027051">
    <property type="entry name" value="XdhC_Rossmann_dom"/>
</dbReference>
<dbReference type="OrthoDB" id="9815497at2"/>
<dbReference type="HOGENOM" id="CLU_041115_4_1_12"/>
<dbReference type="RefSeq" id="WP_014802449.1">
    <property type="nucleotide sequence ID" value="NC_018020.1"/>
</dbReference>
<dbReference type="InterPro" id="IPR052698">
    <property type="entry name" value="MoCofactor_Util/Proc"/>
</dbReference>
<protein>
    <submittedName>
        <fullName evidence="3">Xanthine dehydrogenase accessory protein XdhC</fullName>
    </submittedName>
</protein>
<dbReference type="InterPro" id="IPR014308">
    <property type="entry name" value="Xanthine_DH_XdhC"/>
</dbReference>
<evidence type="ECO:0000259" key="2">
    <source>
        <dbReference type="Pfam" id="PF13478"/>
    </source>
</evidence>
<dbReference type="Pfam" id="PF13478">
    <property type="entry name" value="XdhC_C"/>
    <property type="match status" value="1"/>
</dbReference>
<dbReference type="STRING" id="869212.Turpa_1285"/>
<dbReference type="Pfam" id="PF02625">
    <property type="entry name" value="XdhC_CoxI"/>
    <property type="match status" value="1"/>
</dbReference>
<evidence type="ECO:0000313" key="4">
    <source>
        <dbReference type="Proteomes" id="UP000006048"/>
    </source>
</evidence>
<gene>
    <name evidence="3" type="ordered locus">Turpa_1285</name>
</gene>
<feature type="domain" description="XdhC- CoxI" evidence="1">
    <location>
        <begin position="9"/>
        <end position="71"/>
    </location>
</feature>
<dbReference type="PANTHER" id="PTHR30388">
    <property type="entry name" value="ALDEHYDE OXIDOREDUCTASE MOLYBDENUM COFACTOR ASSEMBLY PROTEIN"/>
    <property type="match status" value="1"/>
</dbReference>
<dbReference type="InterPro" id="IPR003777">
    <property type="entry name" value="XdhC_CoxI"/>
</dbReference>
<evidence type="ECO:0000259" key="1">
    <source>
        <dbReference type="Pfam" id="PF02625"/>
    </source>
</evidence>
<name>I4B3S6_TURPD</name>
<accession>I4B3S6</accession>
<reference evidence="3 4" key="1">
    <citation type="submission" date="2012-06" db="EMBL/GenBank/DDBJ databases">
        <title>The complete chromosome of genome of Turneriella parva DSM 21527.</title>
        <authorList>
            <consortium name="US DOE Joint Genome Institute (JGI-PGF)"/>
            <person name="Lucas S."/>
            <person name="Han J."/>
            <person name="Lapidus A."/>
            <person name="Bruce D."/>
            <person name="Goodwin L."/>
            <person name="Pitluck S."/>
            <person name="Peters L."/>
            <person name="Kyrpides N."/>
            <person name="Mavromatis K."/>
            <person name="Ivanova N."/>
            <person name="Mikhailova N."/>
            <person name="Chertkov O."/>
            <person name="Detter J.C."/>
            <person name="Tapia R."/>
            <person name="Han C."/>
            <person name="Land M."/>
            <person name="Hauser L."/>
            <person name="Markowitz V."/>
            <person name="Cheng J.-F."/>
            <person name="Hugenholtz P."/>
            <person name="Woyke T."/>
            <person name="Wu D."/>
            <person name="Gronow S."/>
            <person name="Wellnitz S."/>
            <person name="Brambilla E."/>
            <person name="Klenk H.-P."/>
            <person name="Eisen J.A."/>
        </authorList>
    </citation>
    <scope>NUCLEOTIDE SEQUENCE [LARGE SCALE GENOMIC DNA]</scope>
    <source>
        <strain evidence="4">ATCC BAA-1111 / DSM 21527 / NCTC 11395 / H</strain>
    </source>
</reference>
<organism evidence="3 4">
    <name type="scientific">Turneriella parva (strain ATCC BAA-1111 / DSM 21527 / NCTC 11395 / H)</name>
    <name type="common">Leptospira parva</name>
    <dbReference type="NCBI Taxonomy" id="869212"/>
    <lineage>
        <taxon>Bacteria</taxon>
        <taxon>Pseudomonadati</taxon>
        <taxon>Spirochaetota</taxon>
        <taxon>Spirochaetia</taxon>
        <taxon>Leptospirales</taxon>
        <taxon>Leptospiraceae</taxon>
        <taxon>Turneriella</taxon>
    </lineage>
</organism>
<dbReference type="NCBIfam" id="TIGR02964">
    <property type="entry name" value="xanthine_xdhC"/>
    <property type="match status" value="1"/>
</dbReference>
<feature type="domain" description="XdhC Rossmann" evidence="2">
    <location>
        <begin position="105"/>
        <end position="247"/>
    </location>
</feature>
<keyword evidence="4" id="KW-1185">Reference proteome</keyword>
<evidence type="ECO:0000313" key="3">
    <source>
        <dbReference type="EMBL" id="AFM11933.1"/>
    </source>
</evidence>
<dbReference type="EMBL" id="CP002959">
    <property type="protein sequence ID" value="AFM11933.1"/>
    <property type="molecule type" value="Genomic_DNA"/>
</dbReference>
<sequence>MFWQKHHELLESGRPFVLVILTEALGSAPQESGAKMLCDANGLIYGTIGGGKVEALALKTAADLLTNKSTTVFVDWHLERDVGMTCGGRVKLYFETYRAADWQIAIFGAGHVAQAVVAALLPLTCRIVCIDSRQDWLESLPESPQLERRLREAPAMEIHSLAPETFVLMMTQGHATDFPVLLECMKREQKFPYVGAIGSKSKRAVLVKELIAAGVDAHQADLFTCPIGLPLGKSEPAEIAVSVVAQLIQVRDARRADGQEG</sequence>
<dbReference type="Gene3D" id="3.40.50.720">
    <property type="entry name" value="NAD(P)-binding Rossmann-like Domain"/>
    <property type="match status" value="1"/>
</dbReference>
<proteinExistence type="predicted"/>